<keyword evidence="3 5" id="KW-0221">Differentiation</keyword>
<protein>
    <recommendedName>
        <fullName evidence="5">FRIGIDA-like protein</fullName>
    </recommendedName>
</protein>
<evidence type="ECO:0000256" key="6">
    <source>
        <dbReference type="SAM" id="Coils"/>
    </source>
</evidence>
<organism evidence="7 8">
    <name type="scientific">Quercus suber</name>
    <name type="common">Cork oak</name>
    <dbReference type="NCBI Taxonomy" id="58331"/>
    <lineage>
        <taxon>Eukaryota</taxon>
        <taxon>Viridiplantae</taxon>
        <taxon>Streptophyta</taxon>
        <taxon>Embryophyta</taxon>
        <taxon>Tracheophyta</taxon>
        <taxon>Spermatophyta</taxon>
        <taxon>Magnoliopsida</taxon>
        <taxon>eudicotyledons</taxon>
        <taxon>Gunneridae</taxon>
        <taxon>Pentapetalae</taxon>
        <taxon>rosids</taxon>
        <taxon>fabids</taxon>
        <taxon>Fagales</taxon>
        <taxon>Fagaceae</taxon>
        <taxon>Quercus</taxon>
    </lineage>
</organism>
<sequence length="891" mass="104147">MGKISSELEAAEMKKQTLRKTLEQIHSSSSSFLLFSLQWKDLEDHFDTARRFLLEQVQGLESKEKRFEELELREKRVEELSRGFKAKEERLRECSKEFELKEANLEERVREVESREERVEECSRDFEVKEKRYGECIRKLKAKEKRLGECLKELELKEMKIEEERIEERSGGLGAKEEQYAERIRELEVKEDGLKECWKELEEWNQVFELREKKIEERSRELETKEKQFKARFKELELREESIELRLKDIGLKEKWYSESFQELEVKEKRAEEIILNENKLGERIKELKLKEKLLEVKEDGLKESWKELEEWNQVFELREKKIEERFRELEMKDKQFKARFKELELREESIELRLKDIGLKEKWYSESIQELEVKEKRAEEIILNENKLGERVKELELKEKLFEKRIKELELREKRFADSVHSRVKTEPLEDFPVNNVVNKSSTASLRFCVTMDGKSLQLFLNERWKEHDSMRLEVATALRLSSDPAKFVLDAMEGFYPPRLKKGDVEFDESIVQGSCVLLLERLLKLSPSIKPDVKQEAMRLAIEWRAKMRVDTEHSLEVLGFLQLLASYGLASAFDDDELIMYLEKVSEYEQLPGLCQILGIDNMAPGKFSENWASCSLPSSPICTVHSHVKSAQLSKESSLLDSRAASLAVNAQQDPKCLSVNVHGETLRSLLNKQVEYDSIRSKVSDAFQSVLDPDKLVLDAIMGIYPSNLRGDEGFKLCVSRNFILLLKQLIGVSPQIKPLVKVEATKFANDWKSRLKKKRDDPLEVLAFLQFLVAYGLASSFYANEVLRLLDTDVWRKKIPDLCRVLGLTDIMPKHSGSKRRRTEVPREAPQIYAVGATSAFHSVQPPNWHPPGLFMDQDAPYFDTSARHYSLSGHPVPDVHMNP</sequence>
<dbReference type="PANTHER" id="PTHR31791">
    <property type="entry name" value="FRIGIDA-LIKE PROTEIN 3-RELATED"/>
    <property type="match status" value="1"/>
</dbReference>
<dbReference type="Pfam" id="PF07899">
    <property type="entry name" value="Frigida"/>
    <property type="match status" value="2"/>
</dbReference>
<dbReference type="PANTHER" id="PTHR31791:SF60">
    <property type="entry name" value="FRIGIDA-LIKE PROTEIN 5"/>
    <property type="match status" value="1"/>
</dbReference>
<dbReference type="EMBL" id="PKMF04000236">
    <property type="protein sequence ID" value="KAK7841691.1"/>
    <property type="molecule type" value="Genomic_DNA"/>
</dbReference>
<keyword evidence="8" id="KW-1185">Reference proteome</keyword>
<evidence type="ECO:0000313" key="7">
    <source>
        <dbReference type="EMBL" id="KAK7841691.1"/>
    </source>
</evidence>
<dbReference type="AlphaFoldDB" id="A0AAW0KTH4"/>
<evidence type="ECO:0000256" key="3">
    <source>
        <dbReference type="ARBA" id="ARBA00022782"/>
    </source>
</evidence>
<name>A0AAW0KTH4_QUESU</name>
<feature type="coiled-coil region" evidence="6">
    <location>
        <begin position="369"/>
        <end position="413"/>
    </location>
</feature>
<proteinExistence type="inferred from homology"/>
<dbReference type="InterPro" id="IPR012474">
    <property type="entry name" value="Frigida"/>
</dbReference>
<accession>A0AAW0KTH4</accession>
<evidence type="ECO:0000256" key="2">
    <source>
        <dbReference type="ARBA" id="ARBA00022473"/>
    </source>
</evidence>
<feature type="coiled-coil region" evidence="6">
    <location>
        <begin position="212"/>
        <end position="239"/>
    </location>
</feature>
<keyword evidence="2 5" id="KW-0217">Developmental protein</keyword>
<reference evidence="7 8" key="1">
    <citation type="journal article" date="2018" name="Sci. Data">
        <title>The draft genome sequence of cork oak.</title>
        <authorList>
            <person name="Ramos A.M."/>
            <person name="Usie A."/>
            <person name="Barbosa P."/>
            <person name="Barros P.M."/>
            <person name="Capote T."/>
            <person name="Chaves I."/>
            <person name="Simoes F."/>
            <person name="Abreu I."/>
            <person name="Carrasquinho I."/>
            <person name="Faro C."/>
            <person name="Guimaraes J.B."/>
            <person name="Mendonca D."/>
            <person name="Nobrega F."/>
            <person name="Rodrigues L."/>
            <person name="Saibo N.J.M."/>
            <person name="Varela M.C."/>
            <person name="Egas C."/>
            <person name="Matos J."/>
            <person name="Miguel C.M."/>
            <person name="Oliveira M.M."/>
            <person name="Ricardo C.P."/>
            <person name="Goncalves S."/>
        </authorList>
    </citation>
    <scope>NUCLEOTIDE SEQUENCE [LARGE SCALE GENOMIC DNA]</scope>
    <source>
        <strain evidence="8">cv. HL8</strain>
    </source>
</reference>
<evidence type="ECO:0000256" key="4">
    <source>
        <dbReference type="ARBA" id="ARBA00023089"/>
    </source>
</evidence>
<keyword evidence="6" id="KW-0175">Coiled coil</keyword>
<evidence type="ECO:0000256" key="1">
    <source>
        <dbReference type="ARBA" id="ARBA00008956"/>
    </source>
</evidence>
<keyword evidence="4 5" id="KW-0287">Flowering</keyword>
<dbReference type="GO" id="GO:0009908">
    <property type="term" value="P:flower development"/>
    <property type="evidence" value="ECO:0007669"/>
    <property type="project" value="UniProtKB-KW"/>
</dbReference>
<dbReference type="GO" id="GO:0030154">
    <property type="term" value="P:cell differentiation"/>
    <property type="evidence" value="ECO:0007669"/>
    <property type="project" value="UniProtKB-KW"/>
</dbReference>
<feature type="coiled-coil region" evidence="6">
    <location>
        <begin position="1"/>
        <end position="28"/>
    </location>
</feature>
<dbReference type="Proteomes" id="UP000237347">
    <property type="component" value="Unassembled WGS sequence"/>
</dbReference>
<comment type="similarity">
    <text evidence="1 5">Belongs to the Frigida family.</text>
</comment>
<evidence type="ECO:0000256" key="5">
    <source>
        <dbReference type="RuleBase" id="RU364012"/>
    </source>
</evidence>
<evidence type="ECO:0000313" key="8">
    <source>
        <dbReference type="Proteomes" id="UP000237347"/>
    </source>
</evidence>
<feature type="coiled-coil region" evidence="6">
    <location>
        <begin position="60"/>
        <end position="157"/>
    </location>
</feature>
<comment type="caution">
    <text evidence="7">The sequence shown here is derived from an EMBL/GenBank/DDBJ whole genome shotgun (WGS) entry which is preliminary data.</text>
</comment>
<gene>
    <name evidence="7" type="primary">FRL5_3</name>
    <name evidence="7" type="ORF">CFP56_015054</name>
</gene>